<comment type="caution">
    <text evidence="3">The sequence shown here is derived from an EMBL/GenBank/DDBJ whole genome shotgun (WGS) entry which is preliminary data.</text>
</comment>
<dbReference type="GO" id="GO:0015074">
    <property type="term" value="P:DNA integration"/>
    <property type="evidence" value="ECO:0007669"/>
    <property type="project" value="InterPro"/>
</dbReference>
<dbReference type="AlphaFoldDB" id="A0A2P8C8K3"/>
<dbReference type="EMBL" id="BLAU01000001">
    <property type="protein sequence ID" value="GET21626.1"/>
    <property type="molecule type" value="Genomic_DNA"/>
</dbReference>
<dbReference type="EMBL" id="PYGC01000010">
    <property type="protein sequence ID" value="PSK81289.1"/>
    <property type="molecule type" value="Genomic_DNA"/>
</dbReference>
<keyword evidence="5" id="KW-1185">Reference proteome</keyword>
<dbReference type="SUPFAM" id="SSF56349">
    <property type="entry name" value="DNA breaking-rejoining enzymes"/>
    <property type="match status" value="1"/>
</dbReference>
<keyword evidence="1" id="KW-0233">DNA recombination</keyword>
<gene>
    <name evidence="3" type="ORF">CLV93_11073</name>
    <name evidence="2" type="ORF">JCM18694_18720</name>
</gene>
<dbReference type="InterPro" id="IPR013762">
    <property type="entry name" value="Integrase-like_cat_sf"/>
</dbReference>
<dbReference type="Proteomes" id="UP000240621">
    <property type="component" value="Unassembled WGS sequence"/>
</dbReference>
<evidence type="ECO:0000313" key="3">
    <source>
        <dbReference type="EMBL" id="PSK81289.1"/>
    </source>
</evidence>
<dbReference type="OrthoDB" id="9865095at2"/>
<evidence type="ECO:0000313" key="2">
    <source>
        <dbReference type="EMBL" id="GET21626.1"/>
    </source>
</evidence>
<evidence type="ECO:0008006" key="6">
    <source>
        <dbReference type="Google" id="ProtNLM"/>
    </source>
</evidence>
<evidence type="ECO:0000313" key="4">
    <source>
        <dbReference type="Proteomes" id="UP000240621"/>
    </source>
</evidence>
<dbReference type="GO" id="GO:0006310">
    <property type="term" value="P:DNA recombination"/>
    <property type="evidence" value="ECO:0007669"/>
    <property type="project" value="UniProtKB-KW"/>
</dbReference>
<dbReference type="GO" id="GO:0003677">
    <property type="term" value="F:DNA binding"/>
    <property type="evidence" value="ECO:0007669"/>
    <property type="project" value="InterPro"/>
</dbReference>
<evidence type="ECO:0000313" key="5">
    <source>
        <dbReference type="Proteomes" id="UP000396862"/>
    </source>
</evidence>
<name>A0A2P8C8K3_9BACT</name>
<reference evidence="2 5" key="2">
    <citation type="submission" date="2019-10" db="EMBL/GenBank/DDBJ databases">
        <title>Prolixibacter strains distinguished by the presence of nitrate reductase genes were adept at nitrate-dependent anaerobic corrosion of metallic iron and carbon steel.</title>
        <authorList>
            <person name="Iino T."/>
            <person name="Shono N."/>
            <person name="Ito K."/>
            <person name="Nakamura R."/>
            <person name="Sueoka K."/>
            <person name="Harayama S."/>
            <person name="Ohkuma M."/>
        </authorList>
    </citation>
    <scope>NUCLEOTIDE SEQUENCE [LARGE SCALE GENOMIC DNA]</scope>
    <source>
        <strain evidence="2 5">MIC1-1</strain>
    </source>
</reference>
<dbReference type="InterPro" id="IPR011010">
    <property type="entry name" value="DNA_brk_join_enz"/>
</dbReference>
<dbReference type="Proteomes" id="UP000396862">
    <property type="component" value="Unassembled WGS sequence"/>
</dbReference>
<dbReference type="Gene3D" id="1.10.443.10">
    <property type="entry name" value="Intergrase catalytic core"/>
    <property type="match status" value="1"/>
</dbReference>
<accession>A0A2P8C8K3</accession>
<evidence type="ECO:0000256" key="1">
    <source>
        <dbReference type="ARBA" id="ARBA00023172"/>
    </source>
</evidence>
<reference evidence="3 4" key="1">
    <citation type="submission" date="2018-03" db="EMBL/GenBank/DDBJ databases">
        <title>Genomic Encyclopedia of Archaeal and Bacterial Type Strains, Phase II (KMG-II): from individual species to whole genera.</title>
        <authorList>
            <person name="Goeker M."/>
        </authorList>
    </citation>
    <scope>NUCLEOTIDE SEQUENCE [LARGE SCALE GENOMIC DNA]</scope>
    <source>
        <strain evidence="3 4">DSM 27267</strain>
    </source>
</reference>
<dbReference type="RefSeq" id="WP_106543281.1">
    <property type="nucleotide sequence ID" value="NZ_BLAU01000001.1"/>
</dbReference>
<organism evidence="3 4">
    <name type="scientific">Prolixibacter denitrificans</name>
    <dbReference type="NCBI Taxonomy" id="1541063"/>
    <lineage>
        <taxon>Bacteria</taxon>
        <taxon>Pseudomonadati</taxon>
        <taxon>Bacteroidota</taxon>
        <taxon>Bacteroidia</taxon>
        <taxon>Marinilabiliales</taxon>
        <taxon>Prolixibacteraceae</taxon>
        <taxon>Prolixibacter</taxon>
    </lineage>
</organism>
<proteinExistence type="predicted"/>
<protein>
    <recommendedName>
        <fullName evidence="6">Phage integrase family protein</fullName>
    </recommendedName>
</protein>
<sequence length="176" mass="20929">MDEFFSPDDVRNFMNRSTTDRQRLILFLLYNYGITVPEMIQITSGQFMVKREFIIFKFIREKTKKEHHYKIQFENYRLFYRVLKGLQAQEPLLHKDKNLPVSEALIKNDLFDVAVTMNQKITPGSLFDSHLFWLFRKGVTFPQAVAEYGISMSGKPYKIWEKAMLAGMQWPYLLEP</sequence>